<dbReference type="HAMAP" id="MF_00560">
    <property type="entry name" value="Tran_acon_Me_trans"/>
    <property type="match status" value="1"/>
</dbReference>
<feature type="domain" description="Methyltransferase" evidence="6">
    <location>
        <begin position="37"/>
        <end position="124"/>
    </location>
</feature>
<dbReference type="eggNOG" id="COG4106">
    <property type="taxonomic scope" value="Bacteria"/>
</dbReference>
<dbReference type="CDD" id="cd02440">
    <property type="entry name" value="AdoMet_MTases"/>
    <property type="match status" value="1"/>
</dbReference>
<keyword evidence="4 5" id="KW-0949">S-adenosyl-L-methionine</keyword>
<name>D8MW09_ERWBE</name>
<accession>D8MW09</accession>
<dbReference type="GO" id="GO:0005737">
    <property type="term" value="C:cytoplasm"/>
    <property type="evidence" value="ECO:0007669"/>
    <property type="project" value="UniProtKB-SubCell"/>
</dbReference>
<evidence type="ECO:0000256" key="1">
    <source>
        <dbReference type="ARBA" id="ARBA00022490"/>
    </source>
</evidence>
<dbReference type="GO" id="GO:0032259">
    <property type="term" value="P:methylation"/>
    <property type="evidence" value="ECO:0007669"/>
    <property type="project" value="UniProtKB-KW"/>
</dbReference>
<evidence type="ECO:0000256" key="3">
    <source>
        <dbReference type="ARBA" id="ARBA00022679"/>
    </source>
</evidence>
<dbReference type="InterPro" id="IPR023149">
    <property type="entry name" value="Trans_acon_MeTrfase_C"/>
</dbReference>
<keyword evidence="2 5" id="KW-0489">Methyltransferase</keyword>
<evidence type="ECO:0000256" key="4">
    <source>
        <dbReference type="ARBA" id="ARBA00022691"/>
    </source>
</evidence>
<dbReference type="Proteomes" id="UP000008793">
    <property type="component" value="Chromosome"/>
</dbReference>
<sequence>MKDWNPDLYRQFEAERTRPATELLSRIPLRHVSRATDLGCGPGNSTELLCQAWPEARVTGLDSSQAMLEQALKRLPDCHFVQTDIRHWQADVPQEVIYANASLQWLTDHQQLFPHLVAQLASGGVLAIQMPDNLDQPTHSLMRKVAEDRRWAEKIGPGAADRKKLLSTEAYYDLLSAAGCKVDIWRTTYYHVMPSHQAMVDWLKATGLRPFLTPLSEPDQEAFLAEYLRELAGAYSVRQDGNVLMPFPRLFMVARKG</sequence>
<comment type="subcellular location">
    <subcellularLocation>
        <location evidence="5">Cytoplasm</location>
    </subcellularLocation>
</comment>
<dbReference type="RefSeq" id="WP_013203500.1">
    <property type="nucleotide sequence ID" value="NC_014306.1"/>
</dbReference>
<dbReference type="InterPro" id="IPR029063">
    <property type="entry name" value="SAM-dependent_MTases_sf"/>
</dbReference>
<dbReference type="SUPFAM" id="SSF53335">
    <property type="entry name" value="S-adenosyl-L-methionine-dependent methyltransferases"/>
    <property type="match status" value="1"/>
</dbReference>
<evidence type="ECO:0000313" key="8">
    <source>
        <dbReference type="Proteomes" id="UP000008793"/>
    </source>
</evidence>
<keyword evidence="1 5" id="KW-0963">Cytoplasm</keyword>
<dbReference type="Gene3D" id="3.40.50.150">
    <property type="entry name" value="Vaccinia Virus protein VP39"/>
    <property type="match status" value="1"/>
</dbReference>
<dbReference type="NCBIfam" id="NF002463">
    <property type="entry name" value="PRK01683.1"/>
    <property type="match status" value="1"/>
</dbReference>
<dbReference type="GeneID" id="90513450"/>
<comment type="catalytic activity">
    <reaction evidence="5">
        <text>trans-aconitate + S-adenosyl-L-methionine = (E)-3-(methoxycarbonyl)pent-2-enedioate + S-adenosyl-L-homocysteine</text>
        <dbReference type="Rhea" id="RHEA:14969"/>
        <dbReference type="ChEBI" id="CHEBI:15708"/>
        <dbReference type="ChEBI" id="CHEBI:57470"/>
        <dbReference type="ChEBI" id="CHEBI:57856"/>
        <dbReference type="ChEBI" id="CHEBI:59789"/>
        <dbReference type="EC" id="2.1.1.144"/>
    </reaction>
</comment>
<comment type="similarity">
    <text evidence="5">Belongs to the methyltransferase superfamily. Tam family.</text>
</comment>
<proteinExistence type="inferred from homology"/>
<dbReference type="InterPro" id="IPR023506">
    <property type="entry name" value="Trans-aconitate_MeTrfase"/>
</dbReference>
<dbReference type="STRING" id="634500.EbC_34850"/>
<reference evidence="7 8" key="1">
    <citation type="journal article" date="2010" name="BMC Genomics">
        <title>Genome comparison of the epiphytic bacteria Erwinia billingiae and E. tasmaniensis with the pear pathogen E. pyrifoliae.</title>
        <authorList>
            <person name="Kube M."/>
            <person name="Migdoll A.M."/>
            <person name="Gehring I."/>
            <person name="Heitmann K."/>
            <person name="Mayer Y."/>
            <person name="Kuhl H."/>
            <person name="Knaust F."/>
            <person name="Geider K."/>
            <person name="Reinhardt R."/>
        </authorList>
    </citation>
    <scope>NUCLEOTIDE SEQUENCE [LARGE SCALE GENOMIC DNA]</scope>
    <source>
        <strain evidence="7 8">Eb661</strain>
    </source>
</reference>
<protein>
    <recommendedName>
        <fullName evidence="5">Trans-aconitate 2-methyltransferase</fullName>
        <ecNumber evidence="5">2.1.1.144</ecNumber>
    </recommendedName>
</protein>
<keyword evidence="8" id="KW-1185">Reference proteome</keyword>
<gene>
    <name evidence="5 7" type="primary">tam</name>
    <name evidence="7" type="ordered locus">EbC_34850</name>
</gene>
<keyword evidence="3 5" id="KW-0808">Transferase</keyword>
<dbReference type="HOGENOM" id="CLU_037990_5_2_6"/>
<evidence type="ECO:0000256" key="2">
    <source>
        <dbReference type="ARBA" id="ARBA00022603"/>
    </source>
</evidence>
<dbReference type="AlphaFoldDB" id="D8MW09"/>
<evidence type="ECO:0000259" key="6">
    <source>
        <dbReference type="Pfam" id="PF13649"/>
    </source>
</evidence>
<dbReference type="Pfam" id="PF13649">
    <property type="entry name" value="Methyltransf_25"/>
    <property type="match status" value="1"/>
</dbReference>
<evidence type="ECO:0000313" key="7">
    <source>
        <dbReference type="EMBL" id="CAX61016.1"/>
    </source>
</evidence>
<dbReference type="EC" id="2.1.1.144" evidence="5"/>
<dbReference type="KEGG" id="ebi:EbC_34850"/>
<comment type="function">
    <text evidence="5">Catalyzes the S-adenosylmethionine monomethyl esterification of trans-aconitate.</text>
</comment>
<organism evidence="7 8">
    <name type="scientific">Erwinia billingiae (strain Eb661)</name>
    <dbReference type="NCBI Taxonomy" id="634500"/>
    <lineage>
        <taxon>Bacteria</taxon>
        <taxon>Pseudomonadati</taxon>
        <taxon>Pseudomonadota</taxon>
        <taxon>Gammaproteobacteria</taxon>
        <taxon>Enterobacterales</taxon>
        <taxon>Erwiniaceae</taxon>
        <taxon>Erwinia</taxon>
    </lineage>
</organism>
<dbReference type="PANTHER" id="PTHR43861:SF1">
    <property type="entry name" value="TRANS-ACONITATE 2-METHYLTRANSFERASE"/>
    <property type="match status" value="1"/>
</dbReference>
<dbReference type="InterPro" id="IPR041698">
    <property type="entry name" value="Methyltransf_25"/>
</dbReference>
<evidence type="ECO:0000256" key="5">
    <source>
        <dbReference type="HAMAP-Rule" id="MF_00560"/>
    </source>
</evidence>
<dbReference type="PANTHER" id="PTHR43861">
    <property type="entry name" value="TRANS-ACONITATE 2-METHYLTRANSFERASE-RELATED"/>
    <property type="match status" value="1"/>
</dbReference>
<dbReference type="Gene3D" id="1.10.150.290">
    <property type="entry name" value="S-adenosyl-L-methionine-dependent methyltransferases"/>
    <property type="match status" value="1"/>
</dbReference>
<dbReference type="EMBL" id="FP236843">
    <property type="protein sequence ID" value="CAX61016.1"/>
    <property type="molecule type" value="Genomic_DNA"/>
</dbReference>
<dbReference type="GO" id="GO:0030798">
    <property type="term" value="F:trans-aconitate 2-methyltransferase activity"/>
    <property type="evidence" value="ECO:0007669"/>
    <property type="project" value="UniProtKB-UniRule"/>
</dbReference>